<dbReference type="InterPro" id="IPR029045">
    <property type="entry name" value="ClpP/crotonase-like_dom_sf"/>
</dbReference>
<dbReference type="AlphaFoldDB" id="A0A135HP40"/>
<name>A0A135HP40_9HYPH</name>
<dbReference type="Pfam" id="PF08239">
    <property type="entry name" value="SH3_3"/>
    <property type="match status" value="1"/>
</dbReference>
<organism evidence="3 4">
    <name type="scientific">Paramesorhizobium deserti</name>
    <dbReference type="NCBI Taxonomy" id="1494590"/>
    <lineage>
        <taxon>Bacteria</taxon>
        <taxon>Pseudomonadati</taxon>
        <taxon>Pseudomonadota</taxon>
        <taxon>Alphaproteobacteria</taxon>
        <taxon>Hyphomicrobiales</taxon>
        <taxon>Phyllobacteriaceae</taxon>
        <taxon>Paramesorhizobium</taxon>
    </lineage>
</organism>
<evidence type="ECO:0000313" key="3">
    <source>
        <dbReference type="EMBL" id="KXF74969.1"/>
    </source>
</evidence>
<evidence type="ECO:0000256" key="1">
    <source>
        <dbReference type="SAM" id="SignalP"/>
    </source>
</evidence>
<dbReference type="EMBL" id="LNTU01000040">
    <property type="protein sequence ID" value="KXF74969.1"/>
    <property type="molecule type" value="Genomic_DNA"/>
</dbReference>
<keyword evidence="1" id="KW-0732">Signal</keyword>
<keyword evidence="4" id="KW-1185">Reference proteome</keyword>
<evidence type="ECO:0000313" key="4">
    <source>
        <dbReference type="Proteomes" id="UP000070107"/>
    </source>
</evidence>
<feature type="chain" id="PRO_5007465151" description="SH3b domain-containing protein" evidence="1">
    <location>
        <begin position="28"/>
        <end position="397"/>
    </location>
</feature>
<feature type="domain" description="SH3b" evidence="2">
    <location>
        <begin position="250"/>
        <end position="299"/>
    </location>
</feature>
<dbReference type="Proteomes" id="UP000070107">
    <property type="component" value="Unassembled WGS sequence"/>
</dbReference>
<dbReference type="Gene3D" id="2.30.30.40">
    <property type="entry name" value="SH3 Domains"/>
    <property type="match status" value="1"/>
</dbReference>
<proteinExistence type="predicted"/>
<dbReference type="SUPFAM" id="SSF52096">
    <property type="entry name" value="ClpP/crotonase"/>
    <property type="match status" value="1"/>
</dbReference>
<dbReference type="STRING" id="1494590.ATN84_22425"/>
<reference evidence="3 4" key="1">
    <citation type="submission" date="2015-11" db="EMBL/GenBank/DDBJ databases">
        <title>Draft genome sequence of Paramesorhizobium deserti A-3-E, a strain highly resistant to diverse beta-lactam antibiotics.</title>
        <authorList>
            <person name="Lv R."/>
            <person name="Yang X."/>
            <person name="Fang N."/>
            <person name="Guo J."/>
            <person name="Luo X."/>
            <person name="Peng F."/>
            <person name="Yang R."/>
            <person name="Cui Y."/>
            <person name="Fang C."/>
            <person name="Song Y."/>
        </authorList>
    </citation>
    <scope>NUCLEOTIDE SEQUENCE [LARGE SCALE GENOMIC DNA]</scope>
    <source>
        <strain evidence="3 4">A-3-E</strain>
    </source>
</reference>
<comment type="caution">
    <text evidence="3">The sequence shown here is derived from an EMBL/GenBank/DDBJ whole genome shotgun (WGS) entry which is preliminary data.</text>
</comment>
<feature type="signal peptide" evidence="1">
    <location>
        <begin position="1"/>
        <end position="27"/>
    </location>
</feature>
<gene>
    <name evidence="3" type="ORF">ATN84_22425</name>
</gene>
<sequence length="397" mass="43651">MMGWGKTAKRGNVLIAGFWGLACSVTAAEAELTFTPGSVPDGQRYILVSGEFDYGQDLEAFTRLVKAHDPTFVVFHSDGGNPVKAMELGRSIRAMRLETLQLKQLECSSACALAFFGGARRYAEPGAIGVHKASFSSAADLNRDDAVSRVQELTAQTITYMIEMDIDPALLQLSLQYDSDDIRYLSKSEMQAYRVTNVMSDTLAMAPPVLPAAPLKPQTQALPDSRIAPADPRFHIPVAQTGKVRHPSGSVFLRADTSQGSPKLLELRNGIRVKVLQVDDRWYKVSVKGHLGYLHHNWVKVDQFVGGPFENRYIQIASFDNYTEAENYIRSSTLPLAAYLATNHWFAVTLPITYPPKIAAEAVKKLKADGSVPADAFMTVGNTYVSKVCCQQKTQPE</sequence>
<dbReference type="Gene3D" id="3.90.226.10">
    <property type="entry name" value="2-enoyl-CoA Hydratase, Chain A, domain 1"/>
    <property type="match status" value="1"/>
</dbReference>
<protein>
    <recommendedName>
        <fullName evidence="2">SH3b domain-containing protein</fullName>
    </recommendedName>
</protein>
<evidence type="ECO:0000259" key="2">
    <source>
        <dbReference type="Pfam" id="PF08239"/>
    </source>
</evidence>
<dbReference type="PROSITE" id="PS51257">
    <property type="entry name" value="PROKAR_LIPOPROTEIN"/>
    <property type="match status" value="1"/>
</dbReference>
<dbReference type="InterPro" id="IPR003646">
    <property type="entry name" value="SH3-like_bac-type"/>
</dbReference>
<accession>A0A135HP40</accession>